<dbReference type="PANTHER" id="PTHR32063">
    <property type="match status" value="1"/>
</dbReference>
<dbReference type="GO" id="GO:0008324">
    <property type="term" value="F:monoatomic cation transmembrane transporter activity"/>
    <property type="evidence" value="ECO:0007669"/>
    <property type="project" value="InterPro"/>
</dbReference>
<feature type="transmembrane region" description="Helical" evidence="8">
    <location>
        <begin position="927"/>
        <end position="951"/>
    </location>
</feature>
<organism evidence="9 10">
    <name type="scientific">Pseudoalteromonas citrea</name>
    <dbReference type="NCBI Taxonomy" id="43655"/>
    <lineage>
        <taxon>Bacteria</taxon>
        <taxon>Pseudomonadati</taxon>
        <taxon>Pseudomonadota</taxon>
        <taxon>Gammaproteobacteria</taxon>
        <taxon>Alteromonadales</taxon>
        <taxon>Pseudoalteromonadaceae</taxon>
        <taxon>Pseudoalteromonas</taxon>
    </lineage>
</organism>
<comment type="caution">
    <text evidence="9">The sequence shown here is derived from an EMBL/GenBank/DDBJ whole genome shotgun (WGS) entry which is preliminary data.</text>
</comment>
<dbReference type="InterPro" id="IPR027463">
    <property type="entry name" value="AcrB_DN_DC_subdom"/>
</dbReference>
<name>A0AAD4AEI8_9GAMM</name>
<dbReference type="PANTHER" id="PTHR32063:SF24">
    <property type="entry name" value="CATION EFFLUX SYSTEM (ACRB_ACRD_ACRF FAMILY)"/>
    <property type="match status" value="1"/>
</dbReference>
<keyword evidence="6 8" id="KW-1133">Transmembrane helix</keyword>
<reference evidence="9" key="1">
    <citation type="journal article" date="2012" name="J. Bacteriol.">
        <title>Genome sequences of type strains of seven species of the marine bacterium Pseudoalteromonas.</title>
        <authorList>
            <person name="Xie B.B."/>
            <person name="Shu Y.L."/>
            <person name="Qin Q.L."/>
            <person name="Rong J.C."/>
            <person name="Zhang X.Y."/>
            <person name="Chen X.L."/>
            <person name="Shi M."/>
            <person name="He H.L."/>
            <person name="Zhou B.C."/>
            <person name="Zhang Y.Z."/>
        </authorList>
    </citation>
    <scope>NUCLEOTIDE SEQUENCE</scope>
    <source>
        <strain evidence="9">DSM 8771</strain>
    </source>
</reference>
<evidence type="ECO:0000313" key="10">
    <source>
        <dbReference type="Proteomes" id="UP000016487"/>
    </source>
</evidence>
<dbReference type="Pfam" id="PF00873">
    <property type="entry name" value="ACR_tran"/>
    <property type="match status" value="1"/>
</dbReference>
<keyword evidence="4" id="KW-1003">Cell membrane</keyword>
<dbReference type="GO" id="GO:0042910">
    <property type="term" value="F:xenobiotic transmembrane transporter activity"/>
    <property type="evidence" value="ECO:0007669"/>
    <property type="project" value="TreeGrafter"/>
</dbReference>
<comment type="similarity">
    <text evidence="2">Belongs to the resistance-nodulation-cell division (RND) (TC 2.A.6) family.</text>
</comment>
<evidence type="ECO:0000256" key="6">
    <source>
        <dbReference type="ARBA" id="ARBA00022989"/>
    </source>
</evidence>
<keyword evidence="7 8" id="KW-0472">Membrane</keyword>
<evidence type="ECO:0000313" key="9">
    <source>
        <dbReference type="EMBL" id="KAF7764474.1"/>
    </source>
</evidence>
<dbReference type="InterPro" id="IPR001036">
    <property type="entry name" value="Acrflvin-R"/>
</dbReference>
<dbReference type="Gene3D" id="3.30.70.1440">
    <property type="entry name" value="Multidrug efflux transporter AcrB pore domain"/>
    <property type="match status" value="1"/>
</dbReference>
<feature type="transmembrane region" description="Helical" evidence="8">
    <location>
        <begin position="344"/>
        <end position="371"/>
    </location>
</feature>
<dbReference type="Gene3D" id="3.30.70.1430">
    <property type="entry name" value="Multidrug efflux transporter AcrB pore domain"/>
    <property type="match status" value="2"/>
</dbReference>
<evidence type="ECO:0000256" key="5">
    <source>
        <dbReference type="ARBA" id="ARBA00022692"/>
    </source>
</evidence>
<feature type="transmembrane region" description="Helical" evidence="8">
    <location>
        <begin position="530"/>
        <end position="555"/>
    </location>
</feature>
<comment type="subcellular location">
    <subcellularLocation>
        <location evidence="1">Cell membrane</location>
        <topology evidence="1">Multi-pass membrane protein</topology>
    </subcellularLocation>
</comment>
<feature type="transmembrane region" description="Helical" evidence="8">
    <location>
        <begin position="972"/>
        <end position="991"/>
    </location>
</feature>
<feature type="transmembrane region" description="Helical" evidence="8">
    <location>
        <begin position="875"/>
        <end position="894"/>
    </location>
</feature>
<evidence type="ECO:0000256" key="8">
    <source>
        <dbReference type="SAM" id="Phobius"/>
    </source>
</evidence>
<dbReference type="Gene3D" id="3.30.70.1320">
    <property type="entry name" value="Multidrug efflux transporter AcrB pore domain like"/>
    <property type="match status" value="1"/>
</dbReference>
<keyword evidence="3" id="KW-0813">Transport</keyword>
<evidence type="ECO:0000256" key="2">
    <source>
        <dbReference type="ARBA" id="ARBA00010942"/>
    </source>
</evidence>
<feature type="transmembrane region" description="Helical" evidence="8">
    <location>
        <begin position="901"/>
        <end position="921"/>
    </location>
</feature>
<accession>A0AAD4AEI8</accession>
<dbReference type="SUPFAM" id="SSF82866">
    <property type="entry name" value="Multidrug efflux transporter AcrB transmembrane domain"/>
    <property type="match status" value="2"/>
</dbReference>
<feature type="transmembrane region" description="Helical" evidence="8">
    <location>
        <begin position="450"/>
        <end position="471"/>
    </location>
</feature>
<dbReference type="GO" id="GO:0005886">
    <property type="term" value="C:plasma membrane"/>
    <property type="evidence" value="ECO:0007669"/>
    <property type="project" value="UniProtKB-SubCell"/>
</dbReference>
<gene>
    <name evidence="9" type="primary">czcA</name>
    <name evidence="9" type="ORF">PCIT_b0481</name>
</gene>
<keyword evidence="5 8" id="KW-0812">Transmembrane</keyword>
<evidence type="ECO:0000256" key="1">
    <source>
        <dbReference type="ARBA" id="ARBA00004651"/>
    </source>
</evidence>
<feature type="transmembrane region" description="Helical" evidence="8">
    <location>
        <begin position="483"/>
        <end position="509"/>
    </location>
</feature>
<feature type="transmembrane region" description="Helical" evidence="8">
    <location>
        <begin position="404"/>
        <end position="429"/>
    </location>
</feature>
<dbReference type="NCBIfam" id="TIGR00914">
    <property type="entry name" value="2A0601"/>
    <property type="match status" value="1"/>
</dbReference>
<dbReference type="PRINTS" id="PR00702">
    <property type="entry name" value="ACRIFLAVINRP"/>
</dbReference>
<dbReference type="SUPFAM" id="SSF82693">
    <property type="entry name" value="Multidrug efflux transporter AcrB pore domain, PN1, PN2, PC1 and PC2 subdomains"/>
    <property type="match status" value="3"/>
</dbReference>
<feature type="transmembrane region" description="Helical" evidence="8">
    <location>
        <begin position="378"/>
        <end position="398"/>
    </location>
</feature>
<dbReference type="Gene3D" id="1.20.1640.10">
    <property type="entry name" value="Multidrug efflux transporter AcrB transmembrane domain"/>
    <property type="match status" value="2"/>
</dbReference>
<dbReference type="Gene3D" id="3.30.2090.10">
    <property type="entry name" value="Multidrug efflux transporter AcrB TolC docking domain, DN and DC subdomains"/>
    <property type="match status" value="2"/>
</dbReference>
<protein>
    <submittedName>
        <fullName evidence="9">Cobalt-zinc-cadmium resistance protein CzcA</fullName>
    </submittedName>
</protein>
<reference evidence="9" key="2">
    <citation type="submission" date="2015-03" db="EMBL/GenBank/DDBJ databases">
        <title>Genome sequence of Pseudoalteromonas citrea.</title>
        <authorList>
            <person name="Xie B.-B."/>
            <person name="Rong J.-C."/>
            <person name="Qin Q.-L."/>
            <person name="Zhang Y.-Z."/>
        </authorList>
    </citation>
    <scope>NUCLEOTIDE SEQUENCE</scope>
    <source>
        <strain evidence="9">DSM 8771</strain>
    </source>
</reference>
<dbReference type="Proteomes" id="UP000016487">
    <property type="component" value="Unassembled WGS sequence"/>
</dbReference>
<evidence type="ECO:0000256" key="4">
    <source>
        <dbReference type="ARBA" id="ARBA00022475"/>
    </source>
</evidence>
<dbReference type="InterPro" id="IPR004763">
    <property type="entry name" value="CusA-like"/>
</dbReference>
<sequence>MLNRFIALAIEHRVLVIVAFLAVTIFSVLQALKLNLDAFPDVTNIQVAVNTQAPGLGAEEVEKLITYPIEAVMYALPDVAQVRSISKTGLSGVTVVFNEGVDIYFARQLVFERLQEARSLIPNDIGVPEMGPNTSGLGQVFQYVLNAAPESKVDLMTLRSLNDWLVKRLLMPVDGVTDVLSFGGKVKQYQVLLETDKLLSYDISQSQVMQALADNNQNAGGWYLPRGAEQVTIRGSGWFQSEQQGLQQIADVAVKVHNGIVVTINDVATVKLGPEIRQGAVTMSSKNEYGETAQHGEVISGIVLKRMGANTSATIQSINDLIPKINQALPEGVNLEPIYDQSDLVSAAISTVSQALLSAFMMIIIVLWLFLLDITVTVLVLLAIPISIAFALMMLNTFGISANLMSLGGLAVAIGLLVDGSVVMAERLFQHATQDDKNNVENFSLGARQVAKPILFATSIIIMVFLPLFSFEGVEAKLFEPMAMSIIFALIAALLIALFLLPAVASFLLKNKHKQAQAPWLLKVVRGYELSLSWSLNHLSAMFILMLSSTILTVYCSKQLGSEFVPTLEEGTLNLRVTLAPSASLETSLALSPMIERQLLTFPEVTYALSRIGRPELGGDPEPVNNIEIYIGLKSANEWRDGQTRQTLERAIYTKLAHIPGILLTFSQPIATRVDELLSGVKAQLSIKLRGPELDVLSEYAQKIAAIVREVDGTIDVSPEQLAGEIQLIVTPKREVLSRYGLAVKDVMNIISQGVGGASAGQIIVSNERYDIQVRLKADERNSPEAMGRIKLLSPTGAWLTLSQVANIDYQQGPAQIRRDNVQRRIVIQANVANRDMGSVVRDIQSRLDGMQLPVGYSTSIGGQYENQQRANSKLLLVIPMALTGVFMLLYFAFNSLKQTLIVACAIPFSLVGGVIALYLSGLHLSIASAVGFITLFGVAVLNGVVLVDSINRHRCESPLRRAIVEGAKSRFVPVLMTASTSILGLLPLLLVTTTGAEIQKPLATVVVGGIFSATILTLYILPSLYFRAYK</sequence>
<proteinExistence type="inferred from homology"/>
<dbReference type="AlphaFoldDB" id="A0AAD4AEI8"/>
<dbReference type="RefSeq" id="WP_010361768.1">
    <property type="nucleotide sequence ID" value="NZ_AHBZ03000027.1"/>
</dbReference>
<evidence type="ECO:0000256" key="3">
    <source>
        <dbReference type="ARBA" id="ARBA00022448"/>
    </source>
</evidence>
<feature type="transmembrane region" description="Helical" evidence="8">
    <location>
        <begin position="1003"/>
        <end position="1022"/>
    </location>
</feature>
<dbReference type="EMBL" id="AHBZ03000027">
    <property type="protein sequence ID" value="KAF7764474.1"/>
    <property type="molecule type" value="Genomic_DNA"/>
</dbReference>
<evidence type="ECO:0000256" key="7">
    <source>
        <dbReference type="ARBA" id="ARBA00023136"/>
    </source>
</evidence>
<dbReference type="SUPFAM" id="SSF82714">
    <property type="entry name" value="Multidrug efflux transporter AcrB TolC docking domain, DN and DC subdomains"/>
    <property type="match status" value="2"/>
</dbReference>